<dbReference type="SMART" id="SM00926">
    <property type="entry name" value="Molybdop_Fe4S4"/>
    <property type="match status" value="1"/>
</dbReference>
<dbReference type="GO" id="GO:0045333">
    <property type="term" value="P:cellular respiration"/>
    <property type="evidence" value="ECO:0007669"/>
    <property type="project" value="UniProtKB-ARBA"/>
</dbReference>
<dbReference type="Gene3D" id="2.40.40.20">
    <property type="match status" value="1"/>
</dbReference>
<dbReference type="Gene3D" id="3.40.228.10">
    <property type="entry name" value="Dimethylsulfoxide Reductase, domain 2"/>
    <property type="match status" value="1"/>
</dbReference>
<keyword evidence="4" id="KW-0004">4Fe-4S</keyword>
<evidence type="ECO:0000259" key="11">
    <source>
        <dbReference type="PROSITE" id="PS51669"/>
    </source>
</evidence>
<evidence type="ECO:0000256" key="6">
    <source>
        <dbReference type="ARBA" id="ARBA00022723"/>
    </source>
</evidence>
<dbReference type="Pfam" id="PF04879">
    <property type="entry name" value="Molybdop_Fe4S4"/>
    <property type="match status" value="1"/>
</dbReference>
<evidence type="ECO:0000256" key="5">
    <source>
        <dbReference type="ARBA" id="ARBA00022505"/>
    </source>
</evidence>
<organism evidence="12 13">
    <name type="scientific">Roseibacillus persicicus</name>
    <dbReference type="NCBI Taxonomy" id="454148"/>
    <lineage>
        <taxon>Bacteria</taxon>
        <taxon>Pseudomonadati</taxon>
        <taxon>Verrucomicrobiota</taxon>
        <taxon>Verrucomicrobiia</taxon>
        <taxon>Verrucomicrobiales</taxon>
        <taxon>Verrucomicrobiaceae</taxon>
        <taxon>Roseibacillus</taxon>
    </lineage>
</organism>
<dbReference type="EMBL" id="BMXI01000005">
    <property type="protein sequence ID" value="GHC49612.1"/>
    <property type="molecule type" value="Genomic_DNA"/>
</dbReference>
<dbReference type="Pfam" id="PF00384">
    <property type="entry name" value="Molybdopterin"/>
    <property type="match status" value="1"/>
</dbReference>
<dbReference type="SUPFAM" id="SSF50692">
    <property type="entry name" value="ADC-like"/>
    <property type="match status" value="1"/>
</dbReference>
<comment type="cofactor">
    <cofactor evidence="1">
        <name>Mo-bis(molybdopterin guanine dinucleotide)</name>
        <dbReference type="ChEBI" id="CHEBI:60539"/>
    </cofactor>
</comment>
<keyword evidence="9" id="KW-0411">Iron-sulfur</keyword>
<dbReference type="InterPro" id="IPR006657">
    <property type="entry name" value="MoPterin_dinucl-bd_dom"/>
</dbReference>
<dbReference type="GO" id="GO:0016020">
    <property type="term" value="C:membrane"/>
    <property type="evidence" value="ECO:0007669"/>
    <property type="project" value="TreeGrafter"/>
</dbReference>
<dbReference type="GO" id="GO:0042128">
    <property type="term" value="P:nitrate assimilation"/>
    <property type="evidence" value="ECO:0007669"/>
    <property type="project" value="UniProtKB-KW"/>
</dbReference>
<reference evidence="12" key="2">
    <citation type="submission" date="2020-09" db="EMBL/GenBank/DDBJ databases">
        <authorList>
            <person name="Sun Q."/>
            <person name="Kim S."/>
        </authorList>
    </citation>
    <scope>NUCLEOTIDE SEQUENCE</scope>
    <source>
        <strain evidence="12">KCTC 12988</strain>
    </source>
</reference>
<keyword evidence="6" id="KW-0479">Metal-binding</keyword>
<feature type="domain" description="4Fe-4S Mo/W bis-MGD-type" evidence="11">
    <location>
        <begin position="50"/>
        <end position="106"/>
    </location>
</feature>
<accession>A0A918TKZ2</accession>
<dbReference type="InterPro" id="IPR006963">
    <property type="entry name" value="Mopterin_OxRdtase_4Fe-4S_dom"/>
</dbReference>
<keyword evidence="5" id="KW-0500">Molybdenum</keyword>
<comment type="cofactor">
    <cofactor evidence="2">
        <name>[4Fe-4S] cluster</name>
        <dbReference type="ChEBI" id="CHEBI:49883"/>
    </cofactor>
</comment>
<evidence type="ECO:0000256" key="1">
    <source>
        <dbReference type="ARBA" id="ARBA00001942"/>
    </source>
</evidence>
<dbReference type="CDD" id="cd02754">
    <property type="entry name" value="MopB_Nitrate-R-NapA-like"/>
    <property type="match status" value="1"/>
</dbReference>
<dbReference type="AlphaFoldDB" id="A0A918TKZ2"/>
<evidence type="ECO:0000256" key="10">
    <source>
        <dbReference type="ARBA" id="ARBA00023063"/>
    </source>
</evidence>
<dbReference type="PANTHER" id="PTHR43105">
    <property type="entry name" value="RESPIRATORY NITRATE REDUCTASE"/>
    <property type="match status" value="1"/>
</dbReference>
<keyword evidence="8" id="KW-0408">Iron</keyword>
<dbReference type="PANTHER" id="PTHR43105:SF9">
    <property type="entry name" value="NADPH-FE(3+) OXIDOREDUCTASE SUBUNIT ALPHA"/>
    <property type="match status" value="1"/>
</dbReference>
<dbReference type="InterPro" id="IPR041957">
    <property type="entry name" value="CT_Nitrate-R-NapA-like"/>
</dbReference>
<dbReference type="InterPro" id="IPR050123">
    <property type="entry name" value="Prok_molybdopt-oxidoreductase"/>
</dbReference>
<dbReference type="GO" id="GO:0051539">
    <property type="term" value="F:4 iron, 4 sulfur cluster binding"/>
    <property type="evidence" value="ECO:0007669"/>
    <property type="project" value="UniProtKB-KW"/>
</dbReference>
<keyword evidence="13" id="KW-1185">Reference proteome</keyword>
<dbReference type="RefSeq" id="WP_189568996.1">
    <property type="nucleotide sequence ID" value="NZ_BMXI01000005.1"/>
</dbReference>
<sequence length="736" mass="81550">MTIPTTHKGLTDLVRQHTQLHARTGPYTEELLRHPGKFGLGQVPAGLAPDSTTTSVCGYCSTGCRLKISLKGGQAVNLTPSANYPVNLGMACPKGWEALAVLDSDDRASAPLINGKPTDWNTALDTFCDRFQAIQNKHGKDSVAFISTGQITCEDFFLLGSFAKFGMGTKHGDGNTRQCMATSVVAYKQSFGFDAPPYTYADFEESDVLVFIGANPAIAHPIMWQRVMNNTRDPKIVVIDPRRTETAQVATRHVPLTPKSDLILLYTLAHCIVRDGRIDEESLARTEGFEDFCDFLKDYSPEKTAPKCGQTVAELESLARLVSDPGKRVSWWWTMGVNQSYEGVRTAQAIINLCLMTGNIGKPGTGPNSITGQCNAMGSRLFSNTTNLLGGHDFANPEHRAKVSRLLGVEEDRIQDSPGYAYDQIIEAIDRGEIKGLWIIATNPNHSWIAQKKFAHIREKLDFLVVQDMYQSTETAQMADLFLPAAGWGEKDGTFINSERRFGVIRQVKQAPGQALSDFRIVHALADRWGGCEFLKQWPTPADAFQALKALSEGQPCDITGIPDYQFLEEQGGVQWPFPAAANAAPPAKERRLYEEGNYYTPSRKAKFLFDHPSPLAEPTCEDFPFILLTGRGTSSQWHTQTRTGKSKILRKLYPEECYLEIHPDDARRLGIADRQTVTIASRRASITALAYYAPTVQPGQVFLPMHYPEVNQLTHASFDPHSRQPSYKYCAVKVS</sequence>
<name>A0A918TKZ2_9BACT</name>
<keyword evidence="7" id="KW-0560">Oxidoreductase</keyword>
<evidence type="ECO:0000256" key="8">
    <source>
        <dbReference type="ARBA" id="ARBA00023004"/>
    </source>
</evidence>
<dbReference type="Gene3D" id="2.20.25.90">
    <property type="entry name" value="ADC-like domains"/>
    <property type="match status" value="1"/>
</dbReference>
<dbReference type="InterPro" id="IPR006656">
    <property type="entry name" value="Mopterin_OxRdtase"/>
</dbReference>
<protein>
    <submittedName>
        <fullName evidence="12">Nitrate reductase catalytic subunit</fullName>
    </submittedName>
</protein>
<comment type="caution">
    <text evidence="12">The sequence shown here is derived from an EMBL/GenBank/DDBJ whole genome shotgun (WGS) entry which is preliminary data.</text>
</comment>
<dbReference type="GO" id="GO:0016491">
    <property type="term" value="F:oxidoreductase activity"/>
    <property type="evidence" value="ECO:0007669"/>
    <property type="project" value="UniProtKB-KW"/>
</dbReference>
<reference evidence="12" key="1">
    <citation type="journal article" date="2014" name="Int. J. Syst. Evol. Microbiol.">
        <title>Complete genome sequence of Corynebacterium casei LMG S-19264T (=DSM 44701T), isolated from a smear-ripened cheese.</title>
        <authorList>
            <consortium name="US DOE Joint Genome Institute (JGI-PGF)"/>
            <person name="Walter F."/>
            <person name="Albersmeier A."/>
            <person name="Kalinowski J."/>
            <person name="Ruckert C."/>
        </authorList>
    </citation>
    <scope>NUCLEOTIDE SEQUENCE</scope>
    <source>
        <strain evidence="12">KCTC 12988</strain>
    </source>
</reference>
<dbReference type="Gene3D" id="3.40.50.740">
    <property type="match status" value="1"/>
</dbReference>
<evidence type="ECO:0000313" key="12">
    <source>
        <dbReference type="EMBL" id="GHC49612.1"/>
    </source>
</evidence>
<gene>
    <name evidence="12" type="primary">narB</name>
    <name evidence="12" type="ORF">GCM10007100_14450</name>
</gene>
<evidence type="ECO:0000256" key="7">
    <source>
        <dbReference type="ARBA" id="ARBA00023002"/>
    </source>
</evidence>
<evidence type="ECO:0000256" key="2">
    <source>
        <dbReference type="ARBA" id="ARBA00001966"/>
    </source>
</evidence>
<evidence type="ECO:0000256" key="3">
    <source>
        <dbReference type="ARBA" id="ARBA00008747"/>
    </source>
</evidence>
<evidence type="ECO:0000256" key="9">
    <source>
        <dbReference type="ARBA" id="ARBA00023014"/>
    </source>
</evidence>
<evidence type="ECO:0000256" key="4">
    <source>
        <dbReference type="ARBA" id="ARBA00022485"/>
    </source>
</evidence>
<dbReference type="GO" id="GO:0043546">
    <property type="term" value="F:molybdopterin cofactor binding"/>
    <property type="evidence" value="ECO:0007669"/>
    <property type="project" value="InterPro"/>
</dbReference>
<evidence type="ECO:0000313" key="13">
    <source>
        <dbReference type="Proteomes" id="UP000644507"/>
    </source>
</evidence>
<dbReference type="Pfam" id="PF01568">
    <property type="entry name" value="Molydop_binding"/>
    <property type="match status" value="1"/>
</dbReference>
<dbReference type="InterPro" id="IPR009010">
    <property type="entry name" value="Asp_de-COase-like_dom_sf"/>
</dbReference>
<dbReference type="Proteomes" id="UP000644507">
    <property type="component" value="Unassembled WGS sequence"/>
</dbReference>
<dbReference type="SUPFAM" id="SSF53706">
    <property type="entry name" value="Formate dehydrogenase/DMSO reductase, domains 1-3"/>
    <property type="match status" value="1"/>
</dbReference>
<proteinExistence type="inferred from homology"/>
<dbReference type="PIRSF" id="PIRSF000144">
    <property type="entry name" value="CbbBc"/>
    <property type="match status" value="1"/>
</dbReference>
<comment type="similarity">
    <text evidence="3">Belongs to the prokaryotic molybdopterin-containing oxidoreductase family. NasA/NapA/NarB subfamily.</text>
</comment>
<dbReference type="PROSITE" id="PS51669">
    <property type="entry name" value="4FE4S_MOW_BIS_MGD"/>
    <property type="match status" value="1"/>
</dbReference>
<dbReference type="GO" id="GO:0046872">
    <property type="term" value="F:metal ion binding"/>
    <property type="evidence" value="ECO:0007669"/>
    <property type="project" value="UniProtKB-KW"/>
</dbReference>
<keyword evidence="10" id="KW-0534">Nitrate assimilation</keyword>
<dbReference type="CDD" id="cd02791">
    <property type="entry name" value="MopB_CT_Nitrate-R-NapA-like"/>
    <property type="match status" value="1"/>
</dbReference>